<dbReference type="Proteomes" id="UP001141434">
    <property type="component" value="Unassembled WGS sequence"/>
</dbReference>
<dbReference type="GO" id="GO:0004312">
    <property type="term" value="F:fatty acid synthase activity"/>
    <property type="evidence" value="ECO:0007669"/>
    <property type="project" value="TreeGrafter"/>
</dbReference>
<evidence type="ECO:0000313" key="3">
    <source>
        <dbReference type="EMBL" id="KAJ5104359.1"/>
    </source>
</evidence>
<protein>
    <submittedName>
        <fullName evidence="3">Polyketide synthase</fullName>
    </submittedName>
</protein>
<dbReference type="GO" id="GO:0044550">
    <property type="term" value="P:secondary metabolite biosynthetic process"/>
    <property type="evidence" value="ECO:0007669"/>
    <property type="project" value="TreeGrafter"/>
</dbReference>
<dbReference type="PANTHER" id="PTHR43775:SF22">
    <property type="entry name" value="SYNTHASE, PUTATIVE (JCVI)-RELATED"/>
    <property type="match status" value="1"/>
</dbReference>
<dbReference type="GeneID" id="81391456"/>
<dbReference type="PANTHER" id="PTHR43775">
    <property type="entry name" value="FATTY ACID SYNTHASE"/>
    <property type="match status" value="1"/>
</dbReference>
<comment type="caution">
    <text evidence="3">The sequence shown here is derived from an EMBL/GenBank/DDBJ whole genome shotgun (WGS) entry which is preliminary data.</text>
</comment>
<keyword evidence="1" id="KW-0511">Multifunctional enzyme</keyword>
<dbReference type="Gene3D" id="3.40.47.10">
    <property type="match status" value="1"/>
</dbReference>
<evidence type="ECO:0000256" key="2">
    <source>
        <dbReference type="SAM" id="MobiDB-lite"/>
    </source>
</evidence>
<dbReference type="AlphaFoldDB" id="A0A9W9FQC8"/>
<dbReference type="EMBL" id="JAPMSZ010000004">
    <property type="protein sequence ID" value="KAJ5104359.1"/>
    <property type="molecule type" value="Genomic_DNA"/>
</dbReference>
<reference evidence="3" key="2">
    <citation type="journal article" date="2023" name="IMA Fungus">
        <title>Comparative genomic study of the Penicillium genus elucidates a diverse pangenome and 15 lateral gene transfer events.</title>
        <authorList>
            <person name="Petersen C."/>
            <person name="Sorensen T."/>
            <person name="Nielsen M.R."/>
            <person name="Sondergaard T.E."/>
            <person name="Sorensen J.L."/>
            <person name="Fitzpatrick D.A."/>
            <person name="Frisvad J.C."/>
            <person name="Nielsen K.L."/>
        </authorList>
    </citation>
    <scope>NUCLEOTIDE SEQUENCE</scope>
    <source>
        <strain evidence="3">IBT 34128</strain>
    </source>
</reference>
<dbReference type="GO" id="GO:0006633">
    <property type="term" value="P:fatty acid biosynthetic process"/>
    <property type="evidence" value="ECO:0007669"/>
    <property type="project" value="TreeGrafter"/>
</dbReference>
<organism evidence="3 4">
    <name type="scientific">Penicillium alfredii</name>
    <dbReference type="NCBI Taxonomy" id="1506179"/>
    <lineage>
        <taxon>Eukaryota</taxon>
        <taxon>Fungi</taxon>
        <taxon>Dikarya</taxon>
        <taxon>Ascomycota</taxon>
        <taxon>Pezizomycotina</taxon>
        <taxon>Eurotiomycetes</taxon>
        <taxon>Eurotiomycetidae</taxon>
        <taxon>Eurotiales</taxon>
        <taxon>Aspergillaceae</taxon>
        <taxon>Penicillium</taxon>
    </lineage>
</organism>
<dbReference type="Gene3D" id="1.10.1240.100">
    <property type="match status" value="1"/>
</dbReference>
<name>A0A9W9FQC8_9EURO</name>
<reference evidence="3" key="1">
    <citation type="submission" date="2022-11" db="EMBL/GenBank/DDBJ databases">
        <authorList>
            <person name="Petersen C."/>
        </authorList>
    </citation>
    <scope>NUCLEOTIDE SEQUENCE</scope>
    <source>
        <strain evidence="3">IBT 34128</strain>
    </source>
</reference>
<dbReference type="InterPro" id="IPR050091">
    <property type="entry name" value="PKS_NRPS_Biosynth_Enz"/>
</dbReference>
<evidence type="ECO:0000256" key="1">
    <source>
        <dbReference type="ARBA" id="ARBA00023268"/>
    </source>
</evidence>
<dbReference type="InterPro" id="IPR016039">
    <property type="entry name" value="Thiolase-like"/>
</dbReference>
<feature type="region of interest" description="Disordered" evidence="2">
    <location>
        <begin position="79"/>
        <end position="104"/>
    </location>
</feature>
<keyword evidence="4" id="KW-1185">Reference proteome</keyword>
<sequence>MPRYAGTCSYGYGGSISHTIVEEYKVPMSEDKTGDPPRPQVLLLSAPLEKGLARQADTLASWMNDSGKRHEPAAIATTLATRRGHRRPGSRFPHADSSQTPPPLAGEVALVTAVASVRALRWAGEYQASRIQLEFADS</sequence>
<dbReference type="OrthoDB" id="5334845at2759"/>
<gene>
    <name evidence="3" type="ORF">NUU61_001706</name>
</gene>
<proteinExistence type="predicted"/>
<accession>A0A9W9FQC8</accession>
<evidence type="ECO:0000313" key="4">
    <source>
        <dbReference type="Proteomes" id="UP001141434"/>
    </source>
</evidence>
<dbReference type="RefSeq" id="XP_056513355.1">
    <property type="nucleotide sequence ID" value="XM_056652288.1"/>
</dbReference>